<proteinExistence type="predicted"/>
<dbReference type="OrthoDB" id="5414836at2759"/>
<keyword evidence="2" id="KW-0472">Membrane</keyword>
<gene>
    <name evidence="3" type="ORF">SAMD00023353_10500030</name>
</gene>
<evidence type="ECO:0000313" key="3">
    <source>
        <dbReference type="EMBL" id="GAP92924.1"/>
    </source>
</evidence>
<feature type="compositionally biased region" description="Basic and acidic residues" evidence="1">
    <location>
        <begin position="255"/>
        <end position="264"/>
    </location>
</feature>
<name>A0A1W2TW89_ROSNE</name>
<protein>
    <submittedName>
        <fullName evidence="3">Putative glycoprotein X</fullName>
    </submittedName>
</protein>
<feature type="transmembrane region" description="Helical" evidence="2">
    <location>
        <begin position="209"/>
        <end position="233"/>
    </location>
</feature>
<keyword evidence="2" id="KW-1133">Transmembrane helix</keyword>
<organism evidence="3">
    <name type="scientific">Rosellinia necatrix</name>
    <name type="common">White root-rot fungus</name>
    <dbReference type="NCBI Taxonomy" id="77044"/>
    <lineage>
        <taxon>Eukaryota</taxon>
        <taxon>Fungi</taxon>
        <taxon>Dikarya</taxon>
        <taxon>Ascomycota</taxon>
        <taxon>Pezizomycotina</taxon>
        <taxon>Sordariomycetes</taxon>
        <taxon>Xylariomycetidae</taxon>
        <taxon>Xylariales</taxon>
        <taxon>Xylariaceae</taxon>
        <taxon>Rosellinia</taxon>
    </lineage>
</organism>
<accession>A0A1W2TW89</accession>
<feature type="compositionally biased region" description="Basic and acidic residues" evidence="1">
    <location>
        <begin position="271"/>
        <end position="282"/>
    </location>
</feature>
<keyword evidence="4" id="KW-1185">Reference proteome</keyword>
<dbReference type="EMBL" id="DF977550">
    <property type="protein sequence ID" value="GAP92924.1"/>
    <property type="molecule type" value="Genomic_DNA"/>
</dbReference>
<dbReference type="OMA" id="PQLHSDC"/>
<keyword evidence="2" id="KW-0812">Transmembrane</keyword>
<dbReference type="PANTHER" id="PTHR38122">
    <property type="entry name" value="GLYCOPROTEIN X"/>
    <property type="match status" value="1"/>
</dbReference>
<reference evidence="3" key="1">
    <citation type="submission" date="2016-03" db="EMBL/GenBank/DDBJ databases">
        <title>Draft genome sequence of Rosellinia necatrix.</title>
        <authorList>
            <person name="Kanematsu S."/>
        </authorList>
    </citation>
    <scope>NUCLEOTIDE SEQUENCE [LARGE SCALE GENOMIC DNA]</scope>
    <source>
        <strain evidence="3">W97</strain>
    </source>
</reference>
<dbReference type="STRING" id="77044.A0A1W2TW89"/>
<sequence>MRPLAEILRRTSQLHLRGPTIPAVCYDTCNNANIEAQSIGKSAALCDPGSVFLQYYQACISCIEKESDDEQAVDKDYLDTQFGGYLSYCDQVTTESQPFTRTTALSLQSSTTSLKSHTVIITTSLTVEVEGVKTVVPFTKTIPVFDPIPETKVITTTRPVDGHLSIWIYTTTFDPLLRDTSASPPQSSESIAINPTDPIITASSQRSRAWVAGPVIGGVVGAGALILVAWLFIRAQRSRHRRRLGHELHGEAALKSELEVKHPPQELAGEELERPPPTELHGDSVQNQALQ</sequence>
<evidence type="ECO:0000256" key="1">
    <source>
        <dbReference type="SAM" id="MobiDB-lite"/>
    </source>
</evidence>
<feature type="region of interest" description="Disordered" evidence="1">
    <location>
        <begin position="255"/>
        <end position="291"/>
    </location>
</feature>
<evidence type="ECO:0000256" key="2">
    <source>
        <dbReference type="SAM" id="Phobius"/>
    </source>
</evidence>
<dbReference type="PANTHER" id="PTHR38122:SF1">
    <property type="entry name" value="GLYCOPROTEIN X"/>
    <property type="match status" value="1"/>
</dbReference>
<dbReference type="AlphaFoldDB" id="A0A1W2TW89"/>
<evidence type="ECO:0000313" key="4">
    <source>
        <dbReference type="Proteomes" id="UP000054516"/>
    </source>
</evidence>
<dbReference type="Proteomes" id="UP000054516">
    <property type="component" value="Unassembled WGS sequence"/>
</dbReference>